<dbReference type="InterPro" id="IPR036396">
    <property type="entry name" value="Cyt_P450_sf"/>
</dbReference>
<sequence>MESQRCPFVIDPSGQDIQAEIARIRERGPAVPVSLPGGVTAWSVTSAELVKRLMTDPRVSKDAERHWPAWINGEVPRTWPLAIWVSVRSMITAYGADHTRLRKLVSKAFTAHRTAALRPRVEAITSDLLDRLARTPAGRPVNLRAEFAEPLPVQVICELFGIPDDSRDRLRRLIDNTFLSSLSPAEAEVNGRELYAALHDLIEVKRAAPGDDLTSGLIAARDDREGSGLTQQELVDTLLLMISAGYETTVNLIVNGVHALLARPDQLALVRSGRASWEDAVEETLRHEPPGAHIPLRYAVEDIPLDDVVIRAGEPILVSLAGAGRDPDVHGPDADWYDVTRAARRDHVAFGHGVHHCLGAPLARMEAVIALSQLFERFRDLALAEPDHRPEPLTSFFSNGPQRLPVLLRP</sequence>
<keyword evidence="2" id="KW-0503">Monooxygenase</keyword>
<dbReference type="PANTHER" id="PTHR46696:SF1">
    <property type="entry name" value="CYTOCHROME P450 YJIB-RELATED"/>
    <property type="match status" value="1"/>
</dbReference>
<keyword evidence="4" id="KW-1185">Reference proteome</keyword>
<accession>A0ABP9T1G1</accession>
<name>A0ABP9T1G1_9ACTN</name>
<keyword evidence="2" id="KW-0560">Oxidoreductase</keyword>
<evidence type="ECO:0000256" key="2">
    <source>
        <dbReference type="RuleBase" id="RU000461"/>
    </source>
</evidence>
<keyword evidence="2" id="KW-0349">Heme</keyword>
<reference evidence="4" key="1">
    <citation type="journal article" date="2019" name="Int. J. Syst. Evol. Microbiol.">
        <title>The Global Catalogue of Microorganisms (GCM) 10K type strain sequencing project: providing services to taxonomists for standard genome sequencing and annotation.</title>
        <authorList>
            <consortium name="The Broad Institute Genomics Platform"/>
            <consortium name="The Broad Institute Genome Sequencing Center for Infectious Disease"/>
            <person name="Wu L."/>
            <person name="Ma J."/>
        </authorList>
    </citation>
    <scope>NUCLEOTIDE SEQUENCE [LARGE SCALE GENOMIC DNA]</scope>
    <source>
        <strain evidence="4">JCM 18306</strain>
    </source>
</reference>
<evidence type="ECO:0000313" key="4">
    <source>
        <dbReference type="Proteomes" id="UP001499878"/>
    </source>
</evidence>
<dbReference type="EMBL" id="BAABJR010000006">
    <property type="protein sequence ID" value="GAA5208728.1"/>
    <property type="molecule type" value="Genomic_DNA"/>
</dbReference>
<proteinExistence type="inferred from homology"/>
<dbReference type="PROSITE" id="PS00086">
    <property type="entry name" value="CYTOCHROME_P450"/>
    <property type="match status" value="1"/>
</dbReference>
<dbReference type="Pfam" id="PF00067">
    <property type="entry name" value="p450"/>
    <property type="match status" value="1"/>
</dbReference>
<dbReference type="CDD" id="cd11029">
    <property type="entry name" value="CYP107-like"/>
    <property type="match status" value="1"/>
</dbReference>
<dbReference type="PRINTS" id="PR00359">
    <property type="entry name" value="BP450"/>
</dbReference>
<comment type="caution">
    <text evidence="3">The sequence shown here is derived from an EMBL/GenBank/DDBJ whole genome shotgun (WGS) entry which is preliminary data.</text>
</comment>
<evidence type="ECO:0000256" key="1">
    <source>
        <dbReference type="ARBA" id="ARBA00010617"/>
    </source>
</evidence>
<evidence type="ECO:0000313" key="3">
    <source>
        <dbReference type="EMBL" id="GAA5208728.1"/>
    </source>
</evidence>
<dbReference type="PANTHER" id="PTHR46696">
    <property type="entry name" value="P450, PUTATIVE (EUROFUNG)-RELATED"/>
    <property type="match status" value="1"/>
</dbReference>
<dbReference type="PRINTS" id="PR00385">
    <property type="entry name" value="P450"/>
</dbReference>
<dbReference type="SUPFAM" id="SSF48264">
    <property type="entry name" value="Cytochrome P450"/>
    <property type="match status" value="1"/>
</dbReference>
<dbReference type="InterPro" id="IPR001128">
    <property type="entry name" value="Cyt_P450"/>
</dbReference>
<dbReference type="InterPro" id="IPR002397">
    <property type="entry name" value="Cyt_P450_B"/>
</dbReference>
<organism evidence="3 4">
    <name type="scientific">Streptomyces thinghirensis</name>
    <dbReference type="NCBI Taxonomy" id="551547"/>
    <lineage>
        <taxon>Bacteria</taxon>
        <taxon>Bacillati</taxon>
        <taxon>Actinomycetota</taxon>
        <taxon>Actinomycetes</taxon>
        <taxon>Kitasatosporales</taxon>
        <taxon>Streptomycetaceae</taxon>
        <taxon>Streptomyces</taxon>
    </lineage>
</organism>
<dbReference type="Proteomes" id="UP001499878">
    <property type="component" value="Unassembled WGS sequence"/>
</dbReference>
<comment type="similarity">
    <text evidence="1 2">Belongs to the cytochrome P450 family.</text>
</comment>
<dbReference type="InterPro" id="IPR017972">
    <property type="entry name" value="Cyt_P450_CS"/>
</dbReference>
<protein>
    <submittedName>
        <fullName evidence="3">Cytochrome P450</fullName>
    </submittedName>
</protein>
<keyword evidence="2" id="KW-0408">Iron</keyword>
<dbReference type="Gene3D" id="1.10.630.10">
    <property type="entry name" value="Cytochrome P450"/>
    <property type="match status" value="1"/>
</dbReference>
<dbReference type="RefSeq" id="WP_345630334.1">
    <property type="nucleotide sequence ID" value="NZ_BAABJR010000006.1"/>
</dbReference>
<keyword evidence="2" id="KW-0479">Metal-binding</keyword>
<gene>
    <name evidence="3" type="ORF">GCM10023323_29410</name>
</gene>